<name>A0A0J7KHN5_LASNI</name>
<keyword evidence="2" id="KW-0808">Transferase</keyword>
<evidence type="ECO:0000256" key="5">
    <source>
        <dbReference type="ARBA" id="ARBA00022840"/>
    </source>
</evidence>
<dbReference type="STRING" id="67767.A0A0J7KHN5"/>
<accession>A0A0J7KHN5</accession>
<evidence type="ECO:0000256" key="2">
    <source>
        <dbReference type="ARBA" id="ARBA00022679"/>
    </source>
</evidence>
<dbReference type="EMBL" id="LBMM01007450">
    <property type="protein sequence ID" value="KMQ89721.1"/>
    <property type="molecule type" value="Genomic_DNA"/>
</dbReference>
<dbReference type="SMART" id="SM00220">
    <property type="entry name" value="S_TKc"/>
    <property type="match status" value="1"/>
</dbReference>
<dbReference type="GO" id="GO:0004674">
    <property type="term" value="F:protein serine/threonine kinase activity"/>
    <property type="evidence" value="ECO:0007669"/>
    <property type="project" value="UniProtKB-KW"/>
</dbReference>
<dbReference type="InterPro" id="IPR011009">
    <property type="entry name" value="Kinase-like_dom_sf"/>
</dbReference>
<organism evidence="7 8">
    <name type="scientific">Lasius niger</name>
    <name type="common">Black garden ant</name>
    <dbReference type="NCBI Taxonomy" id="67767"/>
    <lineage>
        <taxon>Eukaryota</taxon>
        <taxon>Metazoa</taxon>
        <taxon>Ecdysozoa</taxon>
        <taxon>Arthropoda</taxon>
        <taxon>Hexapoda</taxon>
        <taxon>Insecta</taxon>
        <taxon>Pterygota</taxon>
        <taxon>Neoptera</taxon>
        <taxon>Endopterygota</taxon>
        <taxon>Hymenoptera</taxon>
        <taxon>Apocrita</taxon>
        <taxon>Aculeata</taxon>
        <taxon>Formicoidea</taxon>
        <taxon>Formicidae</taxon>
        <taxon>Formicinae</taxon>
        <taxon>Lasius</taxon>
        <taxon>Lasius</taxon>
    </lineage>
</organism>
<proteinExistence type="predicted"/>
<dbReference type="OrthoDB" id="3205605at2759"/>
<dbReference type="PaxDb" id="67767-A0A0J7KHN5"/>
<keyword evidence="1" id="KW-0723">Serine/threonine-protein kinase</keyword>
<dbReference type="InterPro" id="IPR008271">
    <property type="entry name" value="Ser/Thr_kinase_AS"/>
</dbReference>
<protein>
    <submittedName>
        <fullName evidence="7">Protein kinase 2</fullName>
    </submittedName>
</protein>
<keyword evidence="3" id="KW-0547">Nucleotide-binding</keyword>
<comment type="caution">
    <text evidence="7">The sequence shown here is derived from an EMBL/GenBank/DDBJ whole genome shotgun (WGS) entry which is preliminary data.</text>
</comment>
<dbReference type="InterPro" id="IPR000719">
    <property type="entry name" value="Prot_kinase_dom"/>
</dbReference>
<dbReference type="PROSITE" id="PS50011">
    <property type="entry name" value="PROTEIN_KINASE_DOM"/>
    <property type="match status" value="1"/>
</dbReference>
<dbReference type="Pfam" id="PF00069">
    <property type="entry name" value="Pkinase"/>
    <property type="match status" value="1"/>
</dbReference>
<evidence type="ECO:0000313" key="7">
    <source>
        <dbReference type="EMBL" id="KMQ89721.1"/>
    </source>
</evidence>
<sequence length="170" mass="19178">MDYISRGELFSLVDEYGCLPEEVVRIYVAEIALAIDFLHNAGIVHRDLKTTNVLLDKDGHAVIIDFGFAKWLQRTERTNTLCGTPLYMAPEILRKEYYGQEVDWWSLGVLACFLLTNESIIVLEAHNINGLRGATVARLTPDQKVACSNHVGVKSNFFSRDMITKSDINN</sequence>
<gene>
    <name evidence="7" type="ORF">RF55_10618</name>
</gene>
<dbReference type="PROSITE" id="PS00108">
    <property type="entry name" value="PROTEIN_KINASE_ST"/>
    <property type="match status" value="1"/>
</dbReference>
<dbReference type="Proteomes" id="UP000036403">
    <property type="component" value="Unassembled WGS sequence"/>
</dbReference>
<evidence type="ECO:0000313" key="8">
    <source>
        <dbReference type="Proteomes" id="UP000036403"/>
    </source>
</evidence>
<dbReference type="GO" id="GO:0005524">
    <property type="term" value="F:ATP binding"/>
    <property type="evidence" value="ECO:0007669"/>
    <property type="project" value="UniProtKB-KW"/>
</dbReference>
<evidence type="ECO:0000259" key="6">
    <source>
        <dbReference type="PROSITE" id="PS50011"/>
    </source>
</evidence>
<dbReference type="Gene3D" id="1.10.510.10">
    <property type="entry name" value="Transferase(Phosphotransferase) domain 1"/>
    <property type="match status" value="1"/>
</dbReference>
<feature type="domain" description="Protein kinase" evidence="6">
    <location>
        <begin position="1"/>
        <end position="170"/>
    </location>
</feature>
<evidence type="ECO:0000256" key="3">
    <source>
        <dbReference type="ARBA" id="ARBA00022741"/>
    </source>
</evidence>
<dbReference type="PANTHER" id="PTHR24351">
    <property type="entry name" value="RIBOSOMAL PROTEIN S6 KINASE"/>
    <property type="match status" value="1"/>
</dbReference>
<reference evidence="7 8" key="1">
    <citation type="submission" date="2015-04" db="EMBL/GenBank/DDBJ databases">
        <title>Lasius niger genome sequencing.</title>
        <authorList>
            <person name="Konorov E.A."/>
            <person name="Nikitin M.A."/>
            <person name="Kirill M.V."/>
            <person name="Chang P."/>
        </authorList>
    </citation>
    <scope>NUCLEOTIDE SEQUENCE [LARGE SCALE GENOMIC DNA]</scope>
    <source>
        <tissue evidence="7">Whole</tissue>
    </source>
</reference>
<dbReference type="AlphaFoldDB" id="A0A0J7KHN5"/>
<keyword evidence="8" id="KW-1185">Reference proteome</keyword>
<dbReference type="SUPFAM" id="SSF56112">
    <property type="entry name" value="Protein kinase-like (PK-like)"/>
    <property type="match status" value="1"/>
</dbReference>
<keyword evidence="5" id="KW-0067">ATP-binding</keyword>
<keyword evidence="4 7" id="KW-0418">Kinase</keyword>
<evidence type="ECO:0000256" key="4">
    <source>
        <dbReference type="ARBA" id="ARBA00022777"/>
    </source>
</evidence>
<evidence type="ECO:0000256" key="1">
    <source>
        <dbReference type="ARBA" id="ARBA00022527"/>
    </source>
</evidence>